<accession>A0A915PF47</accession>
<evidence type="ECO:0000313" key="9">
    <source>
        <dbReference type="Proteomes" id="UP000887581"/>
    </source>
</evidence>
<dbReference type="Proteomes" id="UP000887581">
    <property type="component" value="Unplaced"/>
</dbReference>
<feature type="transmembrane region" description="Helical" evidence="8">
    <location>
        <begin position="431"/>
        <end position="450"/>
    </location>
</feature>
<feature type="transmembrane region" description="Helical" evidence="8">
    <location>
        <begin position="366"/>
        <end position="385"/>
    </location>
</feature>
<name>A0A915PF47_9BILA</name>
<dbReference type="AlphaFoldDB" id="A0A915PF47"/>
<dbReference type="PANTHER" id="PTHR14233">
    <property type="entry name" value="DUF914-RELATED"/>
    <property type="match status" value="1"/>
</dbReference>
<keyword evidence="3" id="KW-0813">Transport</keyword>
<feature type="transmembrane region" description="Helical" evidence="8">
    <location>
        <begin position="336"/>
        <end position="354"/>
    </location>
</feature>
<keyword evidence="9" id="KW-1185">Reference proteome</keyword>
<evidence type="ECO:0000256" key="1">
    <source>
        <dbReference type="ARBA" id="ARBA00004141"/>
    </source>
</evidence>
<keyword evidence="4 8" id="KW-0812">Transmembrane</keyword>
<evidence type="ECO:0000256" key="3">
    <source>
        <dbReference type="ARBA" id="ARBA00022448"/>
    </source>
</evidence>
<evidence type="ECO:0000313" key="10">
    <source>
        <dbReference type="WBParaSite" id="sdigi.contig128.g4906.t1"/>
    </source>
</evidence>
<keyword evidence="5 8" id="KW-1133">Transmembrane helix</keyword>
<dbReference type="WBParaSite" id="sdigi.contig128.g4906.t1">
    <property type="protein sequence ID" value="sdigi.contig128.g4906.t1"/>
    <property type="gene ID" value="sdigi.contig128.g4906"/>
</dbReference>
<reference evidence="10" key="1">
    <citation type="submission" date="2022-11" db="UniProtKB">
        <authorList>
            <consortium name="WormBaseParasite"/>
        </authorList>
    </citation>
    <scope>IDENTIFICATION</scope>
</reference>
<evidence type="ECO:0000256" key="6">
    <source>
        <dbReference type="ARBA" id="ARBA00023136"/>
    </source>
</evidence>
<feature type="transmembrane region" description="Helical" evidence="8">
    <location>
        <begin position="248"/>
        <end position="269"/>
    </location>
</feature>
<dbReference type="PANTHER" id="PTHR14233:SF4">
    <property type="entry name" value="SOLUTE CARRIER FAMILY 35 MEMBER F2"/>
    <property type="match status" value="1"/>
</dbReference>
<feature type="transmembrane region" description="Helical" evidence="8">
    <location>
        <begin position="217"/>
        <end position="236"/>
    </location>
</feature>
<evidence type="ECO:0000256" key="8">
    <source>
        <dbReference type="SAM" id="Phobius"/>
    </source>
</evidence>
<dbReference type="GO" id="GO:0022857">
    <property type="term" value="F:transmembrane transporter activity"/>
    <property type="evidence" value="ECO:0007669"/>
    <property type="project" value="InterPro"/>
</dbReference>
<keyword evidence="6 8" id="KW-0472">Membrane</keyword>
<dbReference type="SUPFAM" id="SSF103481">
    <property type="entry name" value="Multidrug resistance efflux transporter EmrE"/>
    <property type="match status" value="1"/>
</dbReference>
<feature type="transmembrane region" description="Helical" evidence="8">
    <location>
        <begin position="275"/>
        <end position="296"/>
    </location>
</feature>
<comment type="subcellular location">
    <subcellularLocation>
        <location evidence="1">Membrane</location>
        <topology evidence="1">Multi-pass membrane protein</topology>
    </subcellularLocation>
</comment>
<sequence length="566" mass="62865">MRIINYWNELRKKKYIAMERNRAGEICYSSGCPEYWNWQLPVGSSSSHSDPCQSHSITTWHARERGSVPKFSNLDSASVINWQLPERRPIIGANCLKHRNYYAVMSSQQSLTPQVIVSNTSPANGMASIGSGTCYTESSLMKQTGIPLKTPLPLDTVQFYQEEEGIDCSPCCSNDTLRRTFRNIVYGQILSLCLCGTGVSSQLLSDRGVKTPTAQSFLNYFLLSSIYGTVLVFRKGENAFLPVLRKRGWRYLLLAIVDVEANYMIVYAYQFTNLTSIQLLDCSTIPMVLLLSWLFLSTRYLLSHIIGVGICLVGIAVLIWADALGGKDANGGSNRVLGDILCLAGSIFYAIANVGEEFVVKQNNRIEYLGMVGLFGSIISGIQLATLEHHELASINWSGVVVAFYLLFAACMFLFYSLVTVVVQKSSALMFNLSILTADFYTLAFGLFIFKIEFHPLYFVSFALVIFGSLIYSIRETEKRDPDEPRNVCCLLCHCCINSDDESLHIPQQVQNSPVSAASGTATVNNAVVYGDTAAYPRITGVRQCPVHGRQVPFSHQPTDTVETYT</sequence>
<comment type="similarity">
    <text evidence="2">Belongs to the SLC35F solute transporter family.</text>
</comment>
<evidence type="ECO:0000256" key="7">
    <source>
        <dbReference type="ARBA" id="ARBA00037727"/>
    </source>
</evidence>
<feature type="transmembrane region" description="Helical" evidence="8">
    <location>
        <begin position="397"/>
        <end position="419"/>
    </location>
</feature>
<evidence type="ECO:0000256" key="4">
    <source>
        <dbReference type="ARBA" id="ARBA00022692"/>
    </source>
</evidence>
<organism evidence="9 10">
    <name type="scientific">Setaria digitata</name>
    <dbReference type="NCBI Taxonomy" id="48799"/>
    <lineage>
        <taxon>Eukaryota</taxon>
        <taxon>Metazoa</taxon>
        <taxon>Ecdysozoa</taxon>
        <taxon>Nematoda</taxon>
        <taxon>Chromadorea</taxon>
        <taxon>Rhabditida</taxon>
        <taxon>Spirurina</taxon>
        <taxon>Spiruromorpha</taxon>
        <taxon>Filarioidea</taxon>
        <taxon>Setariidae</taxon>
        <taxon>Setaria</taxon>
    </lineage>
</organism>
<proteinExistence type="inferred from homology"/>
<dbReference type="InterPro" id="IPR037185">
    <property type="entry name" value="EmrE-like"/>
</dbReference>
<protein>
    <submittedName>
        <fullName evidence="10">Solute carrier family 35 member F2</fullName>
    </submittedName>
</protein>
<dbReference type="InterPro" id="IPR009262">
    <property type="entry name" value="SLC35_F1/F2/F6"/>
</dbReference>
<feature type="transmembrane region" description="Helical" evidence="8">
    <location>
        <begin position="456"/>
        <end position="474"/>
    </location>
</feature>
<dbReference type="InterPro" id="IPR052221">
    <property type="entry name" value="SLC35F_Transporter"/>
</dbReference>
<feature type="transmembrane region" description="Helical" evidence="8">
    <location>
        <begin position="301"/>
        <end position="321"/>
    </location>
</feature>
<feature type="transmembrane region" description="Helical" evidence="8">
    <location>
        <begin position="184"/>
        <end position="205"/>
    </location>
</feature>
<comment type="function">
    <text evidence="7">Putative solute transporter.</text>
</comment>
<dbReference type="Pfam" id="PF06027">
    <property type="entry name" value="SLC35F"/>
    <property type="match status" value="1"/>
</dbReference>
<dbReference type="GO" id="GO:0016020">
    <property type="term" value="C:membrane"/>
    <property type="evidence" value="ECO:0007669"/>
    <property type="project" value="UniProtKB-SubCell"/>
</dbReference>
<evidence type="ECO:0000256" key="2">
    <source>
        <dbReference type="ARBA" id="ARBA00007863"/>
    </source>
</evidence>
<evidence type="ECO:0000256" key="5">
    <source>
        <dbReference type="ARBA" id="ARBA00022989"/>
    </source>
</evidence>